<dbReference type="SUPFAM" id="SSF54106">
    <property type="entry name" value="LysM domain"/>
    <property type="match status" value="1"/>
</dbReference>
<evidence type="ECO:0000259" key="1">
    <source>
        <dbReference type="PROSITE" id="PS51782"/>
    </source>
</evidence>
<dbReference type="PROSITE" id="PS51782">
    <property type="entry name" value="LYSM"/>
    <property type="match status" value="1"/>
</dbReference>
<feature type="domain" description="LysM" evidence="1">
    <location>
        <begin position="39"/>
        <end position="83"/>
    </location>
</feature>
<dbReference type="Pfam" id="PF01476">
    <property type="entry name" value="LysM"/>
    <property type="match status" value="1"/>
</dbReference>
<dbReference type="InterPro" id="IPR036779">
    <property type="entry name" value="LysM_dom_sf"/>
</dbReference>
<dbReference type="CDD" id="cd00118">
    <property type="entry name" value="LysM"/>
    <property type="match status" value="1"/>
</dbReference>
<evidence type="ECO:0000313" key="2">
    <source>
        <dbReference type="EMBL" id="EQD39729.1"/>
    </source>
</evidence>
<proteinExistence type="predicted"/>
<dbReference type="EMBL" id="AUZX01012306">
    <property type="protein sequence ID" value="EQD39729.1"/>
    <property type="molecule type" value="Genomic_DNA"/>
</dbReference>
<protein>
    <submittedName>
        <fullName evidence="2">Peptidoglycan-binding lytic transglycosylase</fullName>
    </submittedName>
</protein>
<organism evidence="2">
    <name type="scientific">mine drainage metagenome</name>
    <dbReference type="NCBI Taxonomy" id="410659"/>
    <lineage>
        <taxon>unclassified sequences</taxon>
        <taxon>metagenomes</taxon>
        <taxon>ecological metagenomes</taxon>
    </lineage>
</organism>
<reference evidence="2" key="2">
    <citation type="journal article" date="2014" name="ISME J.">
        <title>Microbial stratification in low pH oxic and suboxic macroscopic growths along an acid mine drainage.</title>
        <authorList>
            <person name="Mendez-Garcia C."/>
            <person name="Mesa V."/>
            <person name="Sprenger R.R."/>
            <person name="Richter M."/>
            <person name="Diez M.S."/>
            <person name="Solano J."/>
            <person name="Bargiela R."/>
            <person name="Golyshina O.V."/>
            <person name="Manteca A."/>
            <person name="Ramos J.L."/>
            <person name="Gallego J.R."/>
            <person name="Llorente I."/>
            <person name="Martins Dos Santos V.A."/>
            <person name="Jensen O.N."/>
            <person name="Pelaez A.I."/>
            <person name="Sanchez J."/>
            <person name="Ferrer M."/>
        </authorList>
    </citation>
    <scope>NUCLEOTIDE SEQUENCE</scope>
</reference>
<dbReference type="SMART" id="SM00257">
    <property type="entry name" value="LysM"/>
    <property type="match status" value="1"/>
</dbReference>
<feature type="non-terminal residue" evidence="2">
    <location>
        <position position="1"/>
    </location>
</feature>
<name>T1AFC2_9ZZZZ</name>
<accession>T1AFC2</accession>
<comment type="caution">
    <text evidence="2">The sequence shown here is derived from an EMBL/GenBank/DDBJ whole genome shotgun (WGS) entry which is preliminary data.</text>
</comment>
<gene>
    <name evidence="2" type="ORF">B1A_16750</name>
</gene>
<dbReference type="InterPro" id="IPR018392">
    <property type="entry name" value="LysM"/>
</dbReference>
<dbReference type="AlphaFoldDB" id="T1AFC2"/>
<sequence length="86" mass="9608">LKLRQKLVIPTKSSGAKPSAAKKLARNMRHAANGAGGWLDHRVRPGDSLSRLAHHYRTSIRQILALNHISPRRTLHVGDHIMIPVR</sequence>
<reference evidence="2" key="1">
    <citation type="submission" date="2013-08" db="EMBL/GenBank/DDBJ databases">
        <authorList>
            <person name="Mendez C."/>
            <person name="Richter M."/>
            <person name="Ferrer M."/>
            <person name="Sanchez J."/>
        </authorList>
    </citation>
    <scope>NUCLEOTIDE SEQUENCE</scope>
</reference>
<dbReference type="Gene3D" id="3.10.350.10">
    <property type="entry name" value="LysM domain"/>
    <property type="match status" value="1"/>
</dbReference>